<sequence length="73" mass="8372">MQAANLSGTRNRRGTRLWRELFGHPRGTRRTMPHKLSGTRDREKVLTPFLLSFFLSNSSQSASKIANGERRTK</sequence>
<evidence type="ECO:0000313" key="3">
    <source>
        <dbReference type="Proteomes" id="UP000676601"/>
    </source>
</evidence>
<reference evidence="2 3" key="1">
    <citation type="submission" date="2021-03" db="EMBL/GenBank/DDBJ databases">
        <title>Antimicrobial resistance genes in bacteria isolated from Japanese honey, and their potential for conferring macrolide and lincosamide resistance in the American foulbrood pathogen Paenibacillus larvae.</title>
        <authorList>
            <person name="Okamoto M."/>
            <person name="Kumagai M."/>
            <person name="Kanamori H."/>
            <person name="Takamatsu D."/>
        </authorList>
    </citation>
    <scope>NUCLEOTIDE SEQUENCE [LARGE SCALE GENOMIC DNA]</scope>
    <source>
        <strain evidence="2 3">J21TS7</strain>
    </source>
</reference>
<feature type="region of interest" description="Disordered" evidence="1">
    <location>
        <begin position="1"/>
        <end position="40"/>
    </location>
</feature>
<gene>
    <name evidence="2" type="ORF">J21TS7_40750</name>
</gene>
<proteinExistence type="predicted"/>
<organism evidence="2 3">
    <name type="scientific">Paenibacillus cineris</name>
    <dbReference type="NCBI Taxonomy" id="237530"/>
    <lineage>
        <taxon>Bacteria</taxon>
        <taxon>Bacillati</taxon>
        <taxon>Bacillota</taxon>
        <taxon>Bacilli</taxon>
        <taxon>Bacillales</taxon>
        <taxon>Paenibacillaceae</taxon>
        <taxon>Paenibacillus</taxon>
    </lineage>
</organism>
<protein>
    <submittedName>
        <fullName evidence="2">Uncharacterized protein</fullName>
    </submittedName>
</protein>
<dbReference type="Proteomes" id="UP000676601">
    <property type="component" value="Unassembled WGS sequence"/>
</dbReference>
<accession>A0ABQ4LH38</accession>
<comment type="caution">
    <text evidence="2">The sequence shown here is derived from an EMBL/GenBank/DDBJ whole genome shotgun (WGS) entry which is preliminary data.</text>
</comment>
<evidence type="ECO:0000313" key="2">
    <source>
        <dbReference type="EMBL" id="GIO55757.1"/>
    </source>
</evidence>
<name>A0ABQ4LH38_9BACL</name>
<keyword evidence="3" id="KW-1185">Reference proteome</keyword>
<dbReference type="EMBL" id="BORU01000001">
    <property type="protein sequence ID" value="GIO55757.1"/>
    <property type="molecule type" value="Genomic_DNA"/>
</dbReference>
<evidence type="ECO:0000256" key="1">
    <source>
        <dbReference type="SAM" id="MobiDB-lite"/>
    </source>
</evidence>